<dbReference type="EMBL" id="JASCZI010273215">
    <property type="protein sequence ID" value="MED6224448.1"/>
    <property type="molecule type" value="Genomic_DNA"/>
</dbReference>
<name>A0ABU6ZR52_9FABA</name>
<accession>A0ABU6ZR52</accession>
<sequence length="163" mass="18071">MVLEKRARHRTDGLKYGDGNATSRRRRCDERATATRREAALEVRIVGRWWAAATYHPKPNHQNLIDIALHHHQGVSAPSSTTVNGSHLNPSFSLSFPGSTASEDPPVLVVVTSSALLPSGKLCSCVTFFDDILHHVQIIHVPKNLDLTVDHAVEEEDQEEEKP</sequence>
<organism evidence="2 3">
    <name type="scientific">Stylosanthes scabra</name>
    <dbReference type="NCBI Taxonomy" id="79078"/>
    <lineage>
        <taxon>Eukaryota</taxon>
        <taxon>Viridiplantae</taxon>
        <taxon>Streptophyta</taxon>
        <taxon>Embryophyta</taxon>
        <taxon>Tracheophyta</taxon>
        <taxon>Spermatophyta</taxon>
        <taxon>Magnoliopsida</taxon>
        <taxon>eudicotyledons</taxon>
        <taxon>Gunneridae</taxon>
        <taxon>Pentapetalae</taxon>
        <taxon>rosids</taxon>
        <taxon>fabids</taxon>
        <taxon>Fabales</taxon>
        <taxon>Fabaceae</taxon>
        <taxon>Papilionoideae</taxon>
        <taxon>50 kb inversion clade</taxon>
        <taxon>dalbergioids sensu lato</taxon>
        <taxon>Dalbergieae</taxon>
        <taxon>Pterocarpus clade</taxon>
        <taxon>Stylosanthes</taxon>
    </lineage>
</organism>
<feature type="non-terminal residue" evidence="2">
    <location>
        <position position="163"/>
    </location>
</feature>
<protein>
    <submittedName>
        <fullName evidence="2">Uncharacterized protein</fullName>
    </submittedName>
</protein>
<proteinExistence type="predicted"/>
<evidence type="ECO:0000256" key="1">
    <source>
        <dbReference type="SAM" id="MobiDB-lite"/>
    </source>
</evidence>
<gene>
    <name evidence="2" type="ORF">PIB30_084129</name>
</gene>
<dbReference type="PROSITE" id="PS00221">
    <property type="entry name" value="MIP"/>
    <property type="match status" value="1"/>
</dbReference>
<evidence type="ECO:0000313" key="3">
    <source>
        <dbReference type="Proteomes" id="UP001341840"/>
    </source>
</evidence>
<dbReference type="InterPro" id="IPR022357">
    <property type="entry name" value="MIP_CS"/>
</dbReference>
<dbReference type="Proteomes" id="UP001341840">
    <property type="component" value="Unassembled WGS sequence"/>
</dbReference>
<comment type="caution">
    <text evidence="2">The sequence shown here is derived from an EMBL/GenBank/DDBJ whole genome shotgun (WGS) entry which is preliminary data.</text>
</comment>
<feature type="region of interest" description="Disordered" evidence="1">
    <location>
        <begin position="1"/>
        <end position="33"/>
    </location>
</feature>
<reference evidence="2 3" key="1">
    <citation type="journal article" date="2023" name="Plants (Basel)">
        <title>Bridging the Gap: Combining Genomics and Transcriptomics Approaches to Understand Stylosanthes scabra, an Orphan Legume from the Brazilian Caatinga.</title>
        <authorList>
            <person name="Ferreira-Neto J.R.C."/>
            <person name="da Silva M.D."/>
            <person name="Binneck E."/>
            <person name="de Melo N.F."/>
            <person name="da Silva R.H."/>
            <person name="de Melo A.L.T.M."/>
            <person name="Pandolfi V."/>
            <person name="Bustamante F.O."/>
            <person name="Brasileiro-Vidal A.C."/>
            <person name="Benko-Iseppon A.M."/>
        </authorList>
    </citation>
    <scope>NUCLEOTIDE SEQUENCE [LARGE SCALE GENOMIC DNA]</scope>
    <source>
        <tissue evidence="2">Leaves</tissue>
    </source>
</reference>
<keyword evidence="3" id="KW-1185">Reference proteome</keyword>
<evidence type="ECO:0000313" key="2">
    <source>
        <dbReference type="EMBL" id="MED6224448.1"/>
    </source>
</evidence>